<keyword evidence="7" id="KW-1133">Transmembrane helix</keyword>
<dbReference type="InterPro" id="IPR028162">
    <property type="entry name" value="Met8_C"/>
</dbReference>
<dbReference type="UniPathway" id="UPA00262">
    <property type="reaction ID" value="UER00222"/>
</dbReference>
<gene>
    <name evidence="10" type="ORF">PLEOSDRAFT_1033244</name>
</gene>
<comment type="pathway">
    <text evidence="1">Porphyrin-containing compound metabolism; siroheme biosynthesis; sirohydrochlorin from precorrin-2: step 1/1.</text>
</comment>
<evidence type="ECO:0000256" key="7">
    <source>
        <dbReference type="SAM" id="Phobius"/>
    </source>
</evidence>
<dbReference type="GO" id="GO:0004325">
    <property type="term" value="F:ferrochelatase activity"/>
    <property type="evidence" value="ECO:0007669"/>
    <property type="project" value="InterPro"/>
</dbReference>
<dbReference type="Pfam" id="PF14824">
    <property type="entry name" value="Sirohm_synth_M"/>
    <property type="match status" value="1"/>
</dbReference>
<keyword evidence="4" id="KW-0520">NAD</keyword>
<accession>A0A067PC62</accession>
<evidence type="ECO:0000256" key="2">
    <source>
        <dbReference type="ARBA" id="ARBA00012400"/>
    </source>
</evidence>
<dbReference type="NCBIfam" id="TIGR01470">
    <property type="entry name" value="cysG_Nterm"/>
    <property type="match status" value="1"/>
</dbReference>
<dbReference type="InterPro" id="IPR036291">
    <property type="entry name" value="NAD(P)-bd_dom_sf"/>
</dbReference>
<evidence type="ECO:0000313" key="10">
    <source>
        <dbReference type="EMBL" id="KDQ33481.1"/>
    </source>
</evidence>
<evidence type="ECO:0000256" key="3">
    <source>
        <dbReference type="ARBA" id="ARBA00023002"/>
    </source>
</evidence>
<dbReference type="InterPro" id="IPR028281">
    <property type="entry name" value="Sirohaem_synthase_central"/>
</dbReference>
<evidence type="ECO:0000256" key="1">
    <source>
        <dbReference type="ARBA" id="ARBA00005010"/>
    </source>
</evidence>
<dbReference type="EC" id="1.3.1.76" evidence="2"/>
<evidence type="ECO:0000256" key="5">
    <source>
        <dbReference type="ARBA" id="ARBA00023244"/>
    </source>
</evidence>
<dbReference type="InParanoid" id="A0A067PC62"/>
<feature type="domain" description="Siroheme synthase central" evidence="9">
    <location>
        <begin position="131"/>
        <end position="157"/>
    </location>
</feature>
<dbReference type="HOGENOM" id="CLU_011276_8_5_1"/>
<evidence type="ECO:0000256" key="4">
    <source>
        <dbReference type="ARBA" id="ARBA00023027"/>
    </source>
</evidence>
<dbReference type="Proteomes" id="UP000027073">
    <property type="component" value="Unassembled WGS sequence"/>
</dbReference>
<dbReference type="Gene3D" id="1.10.3280.10">
    <property type="entry name" value="Siroheme synthase, domain 3"/>
    <property type="match status" value="1"/>
</dbReference>
<feature type="transmembrane region" description="Helical" evidence="7">
    <location>
        <begin position="251"/>
        <end position="269"/>
    </location>
</feature>
<evidence type="ECO:0000256" key="6">
    <source>
        <dbReference type="ARBA" id="ARBA00047561"/>
    </source>
</evidence>
<evidence type="ECO:0000259" key="8">
    <source>
        <dbReference type="Pfam" id="PF14823"/>
    </source>
</evidence>
<dbReference type="AlphaFoldDB" id="A0A067PC62"/>
<dbReference type="STRING" id="1137138.A0A067PC62"/>
<dbReference type="PANTHER" id="PTHR35330">
    <property type="entry name" value="SIROHEME BIOSYNTHESIS PROTEIN MET8"/>
    <property type="match status" value="1"/>
</dbReference>
<dbReference type="InterPro" id="IPR006367">
    <property type="entry name" value="Sirohaem_synthase_N"/>
</dbReference>
<evidence type="ECO:0000259" key="9">
    <source>
        <dbReference type="Pfam" id="PF14824"/>
    </source>
</evidence>
<evidence type="ECO:0000313" key="11">
    <source>
        <dbReference type="Proteomes" id="UP000027073"/>
    </source>
</evidence>
<dbReference type="VEuPathDB" id="FungiDB:PLEOSDRAFT_1033244"/>
<keyword evidence="3" id="KW-0560">Oxidoreductase</keyword>
<dbReference type="PANTHER" id="PTHR35330:SF1">
    <property type="entry name" value="SIROHEME BIOSYNTHESIS PROTEIN MET8"/>
    <property type="match status" value="1"/>
</dbReference>
<dbReference type="Gene3D" id="3.40.50.720">
    <property type="entry name" value="NAD(P)-binding Rossmann-like Domain"/>
    <property type="match status" value="1"/>
</dbReference>
<keyword evidence="5" id="KW-0627">Porphyrin biosynthesis</keyword>
<comment type="catalytic activity">
    <reaction evidence="6">
        <text>precorrin-2 + NAD(+) = sirohydrochlorin + NADH + 2 H(+)</text>
        <dbReference type="Rhea" id="RHEA:15613"/>
        <dbReference type="ChEBI" id="CHEBI:15378"/>
        <dbReference type="ChEBI" id="CHEBI:57540"/>
        <dbReference type="ChEBI" id="CHEBI:57945"/>
        <dbReference type="ChEBI" id="CHEBI:58351"/>
        <dbReference type="ChEBI" id="CHEBI:58827"/>
        <dbReference type="EC" id="1.3.1.76"/>
    </reaction>
</comment>
<keyword evidence="7" id="KW-0812">Transmembrane</keyword>
<dbReference type="FunCoup" id="A0A067PC62">
    <property type="interactions" value="102"/>
</dbReference>
<dbReference type="Gene3D" id="3.30.160.110">
    <property type="entry name" value="Siroheme synthase, domain 2"/>
    <property type="match status" value="1"/>
</dbReference>
<dbReference type="Pfam" id="PF13241">
    <property type="entry name" value="NAD_binding_7"/>
    <property type="match status" value="1"/>
</dbReference>
<keyword evidence="7" id="KW-0472">Membrane</keyword>
<dbReference type="EMBL" id="KL198004">
    <property type="protein sequence ID" value="KDQ33481.1"/>
    <property type="molecule type" value="Genomic_DNA"/>
</dbReference>
<dbReference type="SUPFAM" id="SSF75615">
    <property type="entry name" value="Siroheme synthase middle domains-like"/>
    <property type="match status" value="1"/>
</dbReference>
<sequence length="271" mass="29766">MATQELGGGSLLIAWQLKNKRVLVVGGGQVASGRIESILVADANIILISPKDGLTSRTKLLLEEYPTRITYKDRVFLGPEDLVDIDMVLTAIDDVEKSREIYQLSREAKIPINVADIPDACDFYFGSQVRDGPLQIMISTNGDSPRMAAMIRQRIERCLSGYEGEAVKKAGALRSKLKERAPGVGGEVGKKRMRWMIDICNAWEMEDFTVLDDELIKRLLDEGWEKNRVPKLADIGGSRDKPAIAASPATLVPYAVGAIVGAIGCAFAYRR</sequence>
<proteinExistence type="predicted"/>
<dbReference type="GO" id="GO:0019354">
    <property type="term" value="P:siroheme biosynthetic process"/>
    <property type="evidence" value="ECO:0007669"/>
    <property type="project" value="UniProtKB-UniPathway"/>
</dbReference>
<dbReference type="Pfam" id="PF14823">
    <property type="entry name" value="Sirohm_synth_C"/>
    <property type="match status" value="1"/>
</dbReference>
<dbReference type="InterPro" id="IPR028161">
    <property type="entry name" value="Met8-like"/>
</dbReference>
<dbReference type="GO" id="GO:0043115">
    <property type="term" value="F:precorrin-2 dehydrogenase activity"/>
    <property type="evidence" value="ECO:0007669"/>
    <property type="project" value="UniProtKB-EC"/>
</dbReference>
<name>A0A067PC62_PLEO1</name>
<reference evidence="11" key="1">
    <citation type="journal article" date="2014" name="Proc. Natl. Acad. Sci. U.S.A.">
        <title>Extensive sampling of basidiomycete genomes demonstrates inadequacy of the white-rot/brown-rot paradigm for wood decay fungi.</title>
        <authorList>
            <person name="Riley R."/>
            <person name="Salamov A.A."/>
            <person name="Brown D.W."/>
            <person name="Nagy L.G."/>
            <person name="Floudas D."/>
            <person name="Held B.W."/>
            <person name="Levasseur A."/>
            <person name="Lombard V."/>
            <person name="Morin E."/>
            <person name="Otillar R."/>
            <person name="Lindquist E.A."/>
            <person name="Sun H."/>
            <person name="LaButti K.M."/>
            <person name="Schmutz J."/>
            <person name="Jabbour D."/>
            <person name="Luo H."/>
            <person name="Baker S.E."/>
            <person name="Pisabarro A.G."/>
            <person name="Walton J.D."/>
            <person name="Blanchette R.A."/>
            <person name="Henrissat B."/>
            <person name="Martin F."/>
            <person name="Cullen D."/>
            <person name="Hibbett D.S."/>
            <person name="Grigoriev I.V."/>
        </authorList>
    </citation>
    <scope>NUCLEOTIDE SEQUENCE [LARGE SCALE GENOMIC DNA]</scope>
    <source>
        <strain evidence="11">PC15</strain>
    </source>
</reference>
<organism evidence="10 11">
    <name type="scientific">Pleurotus ostreatus (strain PC15)</name>
    <name type="common">Oyster mushroom</name>
    <dbReference type="NCBI Taxonomy" id="1137138"/>
    <lineage>
        <taxon>Eukaryota</taxon>
        <taxon>Fungi</taxon>
        <taxon>Dikarya</taxon>
        <taxon>Basidiomycota</taxon>
        <taxon>Agaricomycotina</taxon>
        <taxon>Agaricomycetes</taxon>
        <taxon>Agaricomycetidae</taxon>
        <taxon>Agaricales</taxon>
        <taxon>Pleurotineae</taxon>
        <taxon>Pleurotaceae</taxon>
        <taxon>Pleurotus</taxon>
    </lineage>
</organism>
<dbReference type="OrthoDB" id="1721126at2759"/>
<feature type="domain" description="Siroheme biosynthesis protein Met8 C-terminal" evidence="8">
    <location>
        <begin position="164"/>
        <end position="230"/>
    </location>
</feature>
<dbReference type="SUPFAM" id="SSF51735">
    <property type="entry name" value="NAD(P)-binding Rossmann-fold domains"/>
    <property type="match status" value="1"/>
</dbReference>
<protein>
    <recommendedName>
        <fullName evidence="2">precorrin-2 dehydrogenase</fullName>
        <ecNumber evidence="2">1.3.1.76</ecNumber>
    </recommendedName>
</protein>